<feature type="transmembrane region" description="Helical" evidence="1">
    <location>
        <begin position="35"/>
        <end position="53"/>
    </location>
</feature>
<evidence type="ECO:0000313" key="4">
    <source>
        <dbReference type="Proteomes" id="UP001165405"/>
    </source>
</evidence>
<dbReference type="Pfam" id="PF14219">
    <property type="entry name" value="DUF4328"/>
    <property type="match status" value="1"/>
</dbReference>
<evidence type="ECO:0000259" key="2">
    <source>
        <dbReference type="Pfam" id="PF14219"/>
    </source>
</evidence>
<dbReference type="InterPro" id="IPR025565">
    <property type="entry name" value="DUF4328"/>
</dbReference>
<keyword evidence="1" id="KW-0812">Transmembrane</keyword>
<keyword evidence="4" id="KW-1185">Reference proteome</keyword>
<name>A0AA41U8F8_9MICO</name>
<reference evidence="3" key="1">
    <citation type="submission" date="2022-01" db="EMBL/GenBank/DDBJ databases">
        <title>Antribacter sp. nov., isolated from Guizhou of China.</title>
        <authorList>
            <person name="Chengliang C."/>
            <person name="Ya Z."/>
        </authorList>
    </citation>
    <scope>NUCLEOTIDE SEQUENCE</scope>
    <source>
        <strain evidence="3">KLBMP 9083</strain>
    </source>
</reference>
<feature type="transmembrane region" description="Helical" evidence="1">
    <location>
        <begin position="73"/>
        <end position="96"/>
    </location>
</feature>
<gene>
    <name evidence="3" type="ORF">L1785_18490</name>
</gene>
<dbReference type="AlphaFoldDB" id="A0AA41U8F8"/>
<proteinExistence type="predicted"/>
<accession>A0AA41U8F8</accession>
<evidence type="ECO:0000313" key="3">
    <source>
        <dbReference type="EMBL" id="MCF4122968.1"/>
    </source>
</evidence>
<evidence type="ECO:0000256" key="1">
    <source>
        <dbReference type="SAM" id="Phobius"/>
    </source>
</evidence>
<dbReference type="EMBL" id="JAKGSG010000052">
    <property type="protein sequence ID" value="MCF4122968.1"/>
    <property type="molecule type" value="Genomic_DNA"/>
</dbReference>
<keyword evidence="1" id="KW-0472">Membrane</keyword>
<feature type="transmembrane region" description="Helical" evidence="1">
    <location>
        <begin position="108"/>
        <end position="128"/>
    </location>
</feature>
<comment type="caution">
    <text evidence="3">The sequence shown here is derived from an EMBL/GenBank/DDBJ whole genome shotgun (WGS) entry which is preliminary data.</text>
</comment>
<keyword evidence="1" id="KW-1133">Transmembrane helix</keyword>
<feature type="domain" description="DUF4328" evidence="2">
    <location>
        <begin position="4"/>
        <end position="132"/>
    </location>
</feature>
<dbReference type="RefSeq" id="WP_236090772.1">
    <property type="nucleotide sequence ID" value="NZ_JAKGSG010000052.1"/>
</dbReference>
<protein>
    <submittedName>
        <fullName evidence="3">DUF4328 domain-containing protein</fullName>
    </submittedName>
</protein>
<sequence>MVQIRAFVVGCLWLGRSRRLAEALPPRYRHRKHQAFIWTGWFLPIVNFWYPYLVVRDVHRATVGPAARGAGAWWAWFLTTDVVAVAIYVVVAGFALSDSAQYASYLPWLEAALAALTAATGALWVRIVREVAARQRARVAALAA</sequence>
<organism evidence="3 4">
    <name type="scientific">Antribacter soli</name>
    <dbReference type="NCBI Taxonomy" id="2910976"/>
    <lineage>
        <taxon>Bacteria</taxon>
        <taxon>Bacillati</taxon>
        <taxon>Actinomycetota</taxon>
        <taxon>Actinomycetes</taxon>
        <taxon>Micrococcales</taxon>
        <taxon>Promicromonosporaceae</taxon>
        <taxon>Antribacter</taxon>
    </lineage>
</organism>
<dbReference type="Proteomes" id="UP001165405">
    <property type="component" value="Unassembled WGS sequence"/>
</dbReference>